<dbReference type="AlphaFoldDB" id="A0A2A7HRV7"/>
<sequence length="61" mass="7600">MARYYSKKKNIYKIENNNSKPLPQYVKEYLNSITIPYKDIELWHTWLDEYELENVEHEKTF</sequence>
<reference evidence="1 2" key="1">
    <citation type="submission" date="2017-09" db="EMBL/GenBank/DDBJ databases">
        <title>Large-scale bioinformatics analysis of Bacillus genomes uncovers conserved roles of natural products in bacterial physiology.</title>
        <authorList>
            <consortium name="Agbiome Team Llc"/>
            <person name="Bleich R.M."/>
            <person name="Grubbs K.J."/>
            <person name="Santa Maria K.C."/>
            <person name="Allen S.E."/>
            <person name="Farag S."/>
            <person name="Shank E.A."/>
            <person name="Bowers A."/>
        </authorList>
    </citation>
    <scope>NUCLEOTIDE SEQUENCE [LARGE SCALE GENOMIC DNA]</scope>
    <source>
        <strain evidence="1 2">AFS096845</strain>
    </source>
</reference>
<accession>A0A2A7HRV7</accession>
<evidence type="ECO:0000313" key="1">
    <source>
        <dbReference type="EMBL" id="PEC19899.1"/>
    </source>
</evidence>
<organism evidence="1 2">
    <name type="scientific">Bacillus cereus</name>
    <dbReference type="NCBI Taxonomy" id="1396"/>
    <lineage>
        <taxon>Bacteria</taxon>
        <taxon>Bacillati</taxon>
        <taxon>Bacillota</taxon>
        <taxon>Bacilli</taxon>
        <taxon>Bacillales</taxon>
        <taxon>Bacillaceae</taxon>
        <taxon>Bacillus</taxon>
        <taxon>Bacillus cereus group</taxon>
    </lineage>
</organism>
<comment type="caution">
    <text evidence="1">The sequence shown here is derived from an EMBL/GenBank/DDBJ whole genome shotgun (WGS) entry which is preliminary data.</text>
</comment>
<protein>
    <submittedName>
        <fullName evidence="1">Uncharacterized protein</fullName>
    </submittedName>
</protein>
<evidence type="ECO:0000313" key="2">
    <source>
        <dbReference type="Proteomes" id="UP000220006"/>
    </source>
</evidence>
<gene>
    <name evidence="1" type="ORF">COM96_22560</name>
</gene>
<dbReference type="Proteomes" id="UP000220006">
    <property type="component" value="Unassembled WGS sequence"/>
</dbReference>
<dbReference type="EMBL" id="NVLK01000056">
    <property type="protein sequence ID" value="PEC19899.1"/>
    <property type="molecule type" value="Genomic_DNA"/>
</dbReference>
<name>A0A2A7HRV7_BACCE</name>
<proteinExistence type="predicted"/>